<feature type="domain" description="MCM C-terminal AAA(+) ATPase" evidence="26">
    <location>
        <begin position="432"/>
        <end position="638"/>
    </location>
</feature>
<dbReference type="Pfam" id="PF17207">
    <property type="entry name" value="MCM_OB"/>
    <property type="match status" value="1"/>
</dbReference>
<dbReference type="GO" id="GO:0016787">
    <property type="term" value="F:hydrolase activity"/>
    <property type="evidence" value="ECO:0007669"/>
    <property type="project" value="UniProtKB-KW"/>
</dbReference>
<dbReference type="GO" id="GO:0003678">
    <property type="term" value="F:DNA helicase activity"/>
    <property type="evidence" value="ECO:0007669"/>
    <property type="project" value="UniProtKB-EC"/>
</dbReference>
<dbReference type="GO" id="GO:0042555">
    <property type="term" value="C:MCM complex"/>
    <property type="evidence" value="ECO:0007669"/>
    <property type="project" value="InterPro"/>
</dbReference>
<dbReference type="Pfam" id="PF14551">
    <property type="entry name" value="MCM_N"/>
    <property type="match status" value="1"/>
</dbReference>
<dbReference type="InterPro" id="IPR012340">
    <property type="entry name" value="NA-bd_OB-fold"/>
</dbReference>
<feature type="compositionally biased region" description="Low complexity" evidence="24">
    <location>
        <begin position="44"/>
        <end position="72"/>
    </location>
</feature>
<sequence>MASESSQGNFNNGPSSPDDSFTSQIGNTNSSPGDASRRRRRGRSTTPAASATPTAPPSRFAASSEATPTPSAGTRRNGSNGKRRAPSAAATPTSTDDLPPSSEGGDGFDMDEDRPTFVWGTNISVNDVKAAIVRFLKNFRDQQSQTPDSEFHTEGKYIETIKRVLEIEGDSLDVNAHDVFDYDSDLYAKMVRYPLEVLAIFDIVLMEMVPLIEPLFEKHIQTRIYNLKTSTSMRNLNPCDIERMVSLKGMVIRCSSIIPEIREAIFRCLVCGYYSEPVAVEKGRITEPTRCLKEECQARNSMTLVHNRCRFTDKQIVRLQETPDEILEGGTPHTVSLLMHDKLVDAGKPGDRVEVTGIYRAMTVRIGPAHRTVKSLFKTYIDCLHIKKTDKSRMLVDDQMEIDNPLGGNSDDIVFDEKKVEELKELSKQPDIYDRLMRSLAPNIWELDDVKRGLLCQLFGGIALKLPSGANFRGDINILLVGDPGTSKSQLLQYIHKLSPRGIYTSGRGSSAVGLTAYVTKDPETGETVLESGALVLSDRGICCIDEFDKMSDNARSMLHEVMEQQTVSIAKAGIIASLNARASVLACANPSGSRYNPRLSVIDNIHLPPTLLSRFDLIYLILDKADEHTDRRLAKHIVALHFENPESIEQNVLDLPTLIAYVSYARKHIHPQLSDEAAEDLTRGYVDLRRRGNFPGSGKKVITATPRQIESLIRLSEALARIRFSEVVEKRDVTEAFRLLEVAMQQSATDHSTGTIDMDLITTGVSASERMRRENLLSATRNLIMEKMQLGGPSMRLLEILEELKKQSSGTEFHLNDLRNAVSTLSSEGFVSVHVFSIYKYILWWIEGLQIYVVGFDRSGYGESDSDPNRTVKSLALDVENLVDQLGLGSKFYVMGFSMGGQAIWGCLKYISNRERDRDRDRDRQSLTMAEGGGGCCPPMDLFRSEPMQLVQLIIPIESAHLTVSYLGDLGLLQFKDLNSDKSPFQRTYATQIKRCGELARKLRFFKEQMSKAGFSPKTSTTRAEINLDDLEVKLGELESELVEMNANSEKLQRSYNELAEYKLVLQKAADFFHAAHSSALELQRESESREADDSLETPLLLDQEISTDPSKQVKLGYLTGLVPREKSMAFERILFRATRGNVFLKQATLENPVTDPISGEKVEKNVFLVFYSGEKAKNKILKICEAFGANRYPFTEDLGRQVQSINEVSARLSELKTTIDAGLLHRGNLLQTIGDQFERWNLVVRKEKSIYHTLNMLSLDVTKKCLVAEGWSPIFATKQIQDALERGAYDSNSQVGAIFQVLHTKESPPTYFRTNKFTTAFQEIVDAYGVAKYQEANPGVYTIVTFPFLFAVMFGDWGHGICLLLATLYFIIREKKLSSQKLGDITEMTFGGRYVILMMSIFSIYTGLIYNEFFSVPLELFGRSAYACRDLSCGDSTTMGLIKVRPTYPFGLDPVWHGTRSELPFLNSLKMKMSILIGVTQMNLGIVISYFNALYFKNSINVWFQFIPQLIFLNSLFGYLSVLIVMKWCTGSQADLYHVMIYMFLSPTDDLGENQLFPGQKLVQLVLLFLALVAVPWMLIPKPFLLKKQHEARHQGESYALLETTEESLQVESANDSHGGHGEEFEFSEVFVHQLIHTIEFVLGAVSNTASYLRLWALSLAHSELSSVFYDKVLLLAWGFNNVFILIIGIVVFVFATVGVLLVMETLSAFLHALRLHWVEFQNKFYEGDGYKFQPFSFLVTEEEEE</sequence>
<comment type="function">
    <text evidence="19">Probable component of the MCM2-7 complex (MCM complex) that may function as a DNA helicase and which is essential to undergo a single round of replication initiation and elongation per cell cycle in eukaryotic cells.</text>
</comment>
<accession>A0A7J6GKV3</accession>
<dbReference type="GO" id="GO:0000347">
    <property type="term" value="C:THO complex"/>
    <property type="evidence" value="ECO:0007669"/>
    <property type="project" value="UniProtKB-ARBA"/>
</dbReference>
<dbReference type="InterPro" id="IPR031327">
    <property type="entry name" value="MCM"/>
</dbReference>
<dbReference type="Pfam" id="PF17855">
    <property type="entry name" value="MCM_lid"/>
    <property type="match status" value="1"/>
</dbReference>
<dbReference type="InterPro" id="IPR001208">
    <property type="entry name" value="MCM_dom"/>
</dbReference>
<evidence type="ECO:0000313" key="28">
    <source>
        <dbReference type="Proteomes" id="UP000583929"/>
    </source>
</evidence>
<keyword evidence="13 25" id="KW-1133">Transmembrane helix</keyword>
<dbReference type="Gene3D" id="3.40.50.1820">
    <property type="entry name" value="alpha/beta hydrolase"/>
    <property type="match status" value="1"/>
</dbReference>
<dbReference type="InterPro" id="IPR033762">
    <property type="entry name" value="MCM_OB"/>
</dbReference>
<name>A0A7J6GKV3_CANSA</name>
<dbReference type="SMART" id="SM00382">
    <property type="entry name" value="AAA"/>
    <property type="match status" value="1"/>
</dbReference>
<comment type="similarity">
    <text evidence="3 22">Belongs to the MCM family.</text>
</comment>
<dbReference type="GO" id="GO:0046961">
    <property type="term" value="F:proton-transporting ATPase activity, rotational mechanism"/>
    <property type="evidence" value="ECO:0007669"/>
    <property type="project" value="InterPro"/>
</dbReference>
<gene>
    <name evidence="27" type="ORF">G4B88_024012</name>
</gene>
<dbReference type="PROSITE" id="PS00847">
    <property type="entry name" value="MCM_1"/>
    <property type="match status" value="1"/>
</dbReference>
<feature type="transmembrane region" description="Helical" evidence="25">
    <location>
        <begin position="1395"/>
        <end position="1412"/>
    </location>
</feature>
<dbReference type="Gene3D" id="1.10.10.10">
    <property type="entry name" value="Winged helix-like DNA-binding domain superfamily/Winged helix DNA-binding domain"/>
    <property type="match status" value="1"/>
</dbReference>
<dbReference type="EMBL" id="JAATIQ010000098">
    <property type="protein sequence ID" value="KAF4383438.1"/>
    <property type="molecule type" value="Genomic_DNA"/>
</dbReference>
<comment type="subunit">
    <text evidence="20">Component of the minichromosome maintenance (MCM) complex, a heterotetramer composed of MCM2, MCM3, MCM4, MCM5, MCM6 and MCM7. Interacts with ETG1.</text>
</comment>
<evidence type="ECO:0000256" key="1">
    <source>
        <dbReference type="ARBA" id="ARBA00004123"/>
    </source>
</evidence>
<evidence type="ECO:0000256" key="6">
    <source>
        <dbReference type="ARBA" id="ARBA00022448"/>
    </source>
</evidence>
<evidence type="ECO:0000256" key="12">
    <source>
        <dbReference type="ARBA" id="ARBA00022840"/>
    </source>
</evidence>
<evidence type="ECO:0000256" key="21">
    <source>
        <dbReference type="ARBA" id="ARBA00078188"/>
    </source>
</evidence>
<feature type="compositionally biased region" description="Low complexity" evidence="24">
    <location>
        <begin position="86"/>
        <end position="102"/>
    </location>
</feature>
<dbReference type="CDD" id="cd17755">
    <property type="entry name" value="MCM4"/>
    <property type="match status" value="1"/>
</dbReference>
<evidence type="ECO:0000256" key="22">
    <source>
        <dbReference type="RuleBase" id="RU004070"/>
    </source>
</evidence>
<dbReference type="Pfam" id="PF00493">
    <property type="entry name" value="MCM"/>
    <property type="match status" value="1"/>
</dbReference>
<keyword evidence="8" id="KW-0235">DNA replication</keyword>
<evidence type="ECO:0000256" key="7">
    <source>
        <dbReference type="ARBA" id="ARBA00022692"/>
    </source>
</evidence>
<reference evidence="27 28" key="1">
    <citation type="journal article" date="2020" name="bioRxiv">
        <title>Sequence and annotation of 42 cannabis genomes reveals extensive copy number variation in cannabinoid synthesis and pathogen resistance genes.</title>
        <authorList>
            <person name="Mckernan K.J."/>
            <person name="Helbert Y."/>
            <person name="Kane L.T."/>
            <person name="Ebling H."/>
            <person name="Zhang L."/>
            <person name="Liu B."/>
            <person name="Eaton Z."/>
            <person name="Mclaughlin S."/>
            <person name="Kingan S."/>
            <person name="Baybayan P."/>
            <person name="Concepcion G."/>
            <person name="Jordan M."/>
            <person name="Riva A."/>
            <person name="Barbazuk W."/>
            <person name="Harkins T."/>
        </authorList>
    </citation>
    <scope>NUCLEOTIDE SEQUENCE [LARGE SCALE GENOMIC DNA]</scope>
    <source>
        <strain evidence="28">cv. Jamaican Lion 4</strain>
        <tissue evidence="27">Leaf</tissue>
    </source>
</reference>
<evidence type="ECO:0000256" key="3">
    <source>
        <dbReference type="ARBA" id="ARBA00008010"/>
    </source>
</evidence>
<dbReference type="Gene3D" id="3.30.1640.10">
    <property type="entry name" value="mini-chromosome maintenance (MCM) complex, chain A, domain 1"/>
    <property type="match status" value="1"/>
</dbReference>
<feature type="transmembrane region" description="Helical" evidence="25">
    <location>
        <begin position="1475"/>
        <end position="1496"/>
    </location>
</feature>
<dbReference type="InterPro" id="IPR029058">
    <property type="entry name" value="AB_hydrolase_fold"/>
</dbReference>
<dbReference type="PRINTS" id="PR01660">
    <property type="entry name" value="MCMPROTEIN4"/>
</dbReference>
<evidence type="ECO:0000256" key="8">
    <source>
        <dbReference type="ARBA" id="ARBA00022705"/>
    </source>
</evidence>
<evidence type="ECO:0000256" key="14">
    <source>
        <dbReference type="ARBA" id="ARBA00023065"/>
    </source>
</evidence>
<keyword evidence="14" id="KW-0406">Ion transport</keyword>
<feature type="transmembrane region" description="Helical" evidence="25">
    <location>
        <begin position="1350"/>
        <end position="1374"/>
    </location>
</feature>
<evidence type="ECO:0000256" key="20">
    <source>
        <dbReference type="ARBA" id="ARBA00064407"/>
    </source>
</evidence>
<feature type="region of interest" description="Disordered" evidence="24">
    <location>
        <begin position="1"/>
        <end position="113"/>
    </location>
</feature>
<keyword evidence="17" id="KW-0539">Nucleus</keyword>
<dbReference type="FunFam" id="3.40.50.300:FF:000217">
    <property type="entry name" value="DNA helicase"/>
    <property type="match status" value="1"/>
</dbReference>
<evidence type="ECO:0000256" key="5">
    <source>
        <dbReference type="ARBA" id="ARBA00012551"/>
    </source>
</evidence>
<dbReference type="InterPro" id="IPR018525">
    <property type="entry name" value="MCM_CS"/>
</dbReference>
<dbReference type="InterPro" id="IPR036388">
    <property type="entry name" value="WH-like_DNA-bd_sf"/>
</dbReference>
<evidence type="ECO:0000256" key="4">
    <source>
        <dbReference type="ARBA" id="ARBA00009904"/>
    </source>
</evidence>
<keyword evidence="15 22" id="KW-0238">DNA-binding</keyword>
<proteinExistence type="inferred from homology"/>
<dbReference type="InterPro" id="IPR041562">
    <property type="entry name" value="MCM_lid"/>
</dbReference>
<evidence type="ECO:0000256" key="9">
    <source>
        <dbReference type="ARBA" id="ARBA00022741"/>
    </source>
</evidence>
<dbReference type="InterPro" id="IPR003593">
    <property type="entry name" value="AAA+_ATPase"/>
</dbReference>
<keyword evidence="10" id="KW-0378">Hydrolase</keyword>
<dbReference type="Pfam" id="PF01496">
    <property type="entry name" value="V_ATPase_I"/>
    <property type="match status" value="1"/>
</dbReference>
<dbReference type="GO" id="GO:0005524">
    <property type="term" value="F:ATP binding"/>
    <property type="evidence" value="ECO:0007669"/>
    <property type="project" value="UniProtKB-KW"/>
</dbReference>
<protein>
    <recommendedName>
        <fullName evidence="5">DNA helicase</fullName>
        <ecNumber evidence="5">3.6.4.12</ecNumber>
    </recommendedName>
    <alternativeName>
        <fullName evidence="21">Minichromosome maintenance protein 4</fullName>
    </alternativeName>
</protein>
<dbReference type="SUPFAM" id="SSF50249">
    <property type="entry name" value="Nucleic acid-binding proteins"/>
    <property type="match status" value="1"/>
</dbReference>
<dbReference type="SMART" id="SM00350">
    <property type="entry name" value="MCM"/>
    <property type="match status" value="1"/>
</dbReference>
<evidence type="ECO:0000256" key="18">
    <source>
        <dbReference type="ARBA" id="ARBA00047995"/>
    </source>
</evidence>
<dbReference type="InterPro" id="IPR027417">
    <property type="entry name" value="P-loop_NTPase"/>
</dbReference>
<dbReference type="GO" id="GO:0033179">
    <property type="term" value="C:proton-transporting V-type ATPase, V0 domain"/>
    <property type="evidence" value="ECO:0007669"/>
    <property type="project" value="InterPro"/>
</dbReference>
<dbReference type="PRINTS" id="PR01657">
    <property type="entry name" value="MCMFAMILY"/>
</dbReference>
<dbReference type="Gene3D" id="2.40.50.140">
    <property type="entry name" value="Nucleic acid-binding proteins"/>
    <property type="match status" value="1"/>
</dbReference>
<feature type="transmembrane region" description="Helical" evidence="25">
    <location>
        <begin position="1508"/>
        <end position="1528"/>
    </location>
</feature>
<dbReference type="PANTHER" id="PTHR11629:SF112">
    <property type="entry name" value="V-TYPE PROTON ATPASE SUBUNIT A3"/>
    <property type="match status" value="1"/>
</dbReference>
<evidence type="ECO:0000256" key="19">
    <source>
        <dbReference type="ARBA" id="ARBA00053280"/>
    </source>
</evidence>
<evidence type="ECO:0000256" key="10">
    <source>
        <dbReference type="ARBA" id="ARBA00022801"/>
    </source>
</evidence>
<evidence type="ECO:0000256" key="11">
    <source>
        <dbReference type="ARBA" id="ARBA00022806"/>
    </source>
</evidence>
<evidence type="ECO:0000256" key="24">
    <source>
        <dbReference type="SAM" id="MobiDB-lite"/>
    </source>
</evidence>
<keyword evidence="6" id="KW-0813">Transport</keyword>
<dbReference type="GO" id="GO:0003677">
    <property type="term" value="F:DNA binding"/>
    <property type="evidence" value="ECO:0007669"/>
    <property type="project" value="UniProtKB-KW"/>
</dbReference>
<keyword evidence="28" id="KW-1185">Reference proteome</keyword>
<comment type="similarity">
    <text evidence="4">Belongs to the V-ATPase 116 kDa subunit family.</text>
</comment>
<keyword evidence="7 25" id="KW-0812">Transmembrane</keyword>
<evidence type="ECO:0000313" key="27">
    <source>
        <dbReference type="EMBL" id="KAF4383438.1"/>
    </source>
</evidence>
<evidence type="ECO:0000256" key="23">
    <source>
        <dbReference type="SAM" id="Coils"/>
    </source>
</evidence>
<dbReference type="SUPFAM" id="SSF52540">
    <property type="entry name" value="P-loop containing nucleoside triphosphate hydrolases"/>
    <property type="match status" value="1"/>
</dbReference>
<dbReference type="GO" id="GO:0016471">
    <property type="term" value="C:vacuolar proton-transporting V-type ATPase complex"/>
    <property type="evidence" value="ECO:0007669"/>
    <property type="project" value="TreeGrafter"/>
</dbReference>
<keyword evidence="9 22" id="KW-0547">Nucleotide-binding</keyword>
<evidence type="ECO:0000259" key="26">
    <source>
        <dbReference type="PROSITE" id="PS50051"/>
    </source>
</evidence>
<comment type="subcellular location">
    <subcellularLocation>
        <location evidence="2">Membrane</location>
        <topology evidence="2">Multi-pass membrane protein</topology>
    </subcellularLocation>
    <subcellularLocation>
        <location evidence="1">Nucleus</location>
    </subcellularLocation>
</comment>
<feature type="transmembrane region" description="Helical" evidence="25">
    <location>
        <begin position="1685"/>
        <end position="1706"/>
    </location>
</feature>
<dbReference type="PROSITE" id="PS50051">
    <property type="entry name" value="MCM_2"/>
    <property type="match status" value="1"/>
</dbReference>
<dbReference type="EC" id="3.6.4.12" evidence="5"/>
<organism evidence="27 28">
    <name type="scientific">Cannabis sativa</name>
    <name type="common">Hemp</name>
    <name type="synonym">Marijuana</name>
    <dbReference type="NCBI Taxonomy" id="3483"/>
    <lineage>
        <taxon>Eukaryota</taxon>
        <taxon>Viridiplantae</taxon>
        <taxon>Streptophyta</taxon>
        <taxon>Embryophyta</taxon>
        <taxon>Tracheophyta</taxon>
        <taxon>Spermatophyta</taxon>
        <taxon>Magnoliopsida</taxon>
        <taxon>eudicotyledons</taxon>
        <taxon>Gunneridae</taxon>
        <taxon>Pentapetalae</taxon>
        <taxon>rosids</taxon>
        <taxon>fabids</taxon>
        <taxon>Rosales</taxon>
        <taxon>Cannabaceae</taxon>
        <taxon>Cannabis</taxon>
    </lineage>
</organism>
<dbReference type="PANTHER" id="PTHR11629">
    <property type="entry name" value="VACUOLAR PROTON ATPASES"/>
    <property type="match status" value="1"/>
</dbReference>
<dbReference type="InterPro" id="IPR027925">
    <property type="entry name" value="MCM_N"/>
</dbReference>
<keyword evidence="23" id="KW-0175">Coiled coil</keyword>
<evidence type="ECO:0000256" key="25">
    <source>
        <dbReference type="SAM" id="Phobius"/>
    </source>
</evidence>
<dbReference type="InterPro" id="IPR002490">
    <property type="entry name" value="V-ATPase_116kDa_su"/>
</dbReference>
<dbReference type="Proteomes" id="UP000583929">
    <property type="component" value="Unassembled WGS sequence"/>
</dbReference>
<keyword evidence="12 22" id="KW-0067">ATP-binding</keyword>
<evidence type="ECO:0000256" key="2">
    <source>
        <dbReference type="ARBA" id="ARBA00004141"/>
    </source>
</evidence>
<dbReference type="Gene3D" id="3.40.50.300">
    <property type="entry name" value="P-loop containing nucleotide triphosphate hydrolases"/>
    <property type="match status" value="1"/>
</dbReference>
<evidence type="ECO:0000256" key="17">
    <source>
        <dbReference type="ARBA" id="ARBA00023242"/>
    </source>
</evidence>
<dbReference type="GO" id="GO:0007035">
    <property type="term" value="P:vacuolar acidification"/>
    <property type="evidence" value="ECO:0007669"/>
    <property type="project" value="TreeGrafter"/>
</dbReference>
<evidence type="ECO:0000256" key="15">
    <source>
        <dbReference type="ARBA" id="ARBA00023125"/>
    </source>
</evidence>
<comment type="catalytic activity">
    <reaction evidence="18">
        <text>ATP + H2O = ADP + phosphate + H(+)</text>
        <dbReference type="Rhea" id="RHEA:13065"/>
        <dbReference type="ChEBI" id="CHEBI:15377"/>
        <dbReference type="ChEBI" id="CHEBI:15378"/>
        <dbReference type="ChEBI" id="CHEBI:30616"/>
        <dbReference type="ChEBI" id="CHEBI:43474"/>
        <dbReference type="ChEBI" id="CHEBI:456216"/>
        <dbReference type="EC" id="3.6.4.12"/>
    </reaction>
</comment>
<keyword evidence="16 25" id="KW-0472">Membrane</keyword>
<dbReference type="Gene3D" id="2.20.28.10">
    <property type="match status" value="1"/>
</dbReference>
<keyword evidence="11" id="KW-0347">Helicase</keyword>
<dbReference type="SUPFAM" id="SSF53474">
    <property type="entry name" value="alpha/beta-Hydrolases"/>
    <property type="match status" value="1"/>
</dbReference>
<comment type="caution">
    <text evidence="27">The sequence shown here is derived from an EMBL/GenBank/DDBJ whole genome shotgun (WGS) entry which is preliminary data.</text>
</comment>
<evidence type="ECO:0000256" key="13">
    <source>
        <dbReference type="ARBA" id="ARBA00022989"/>
    </source>
</evidence>
<dbReference type="InterPro" id="IPR008047">
    <property type="entry name" value="MCM_4"/>
</dbReference>
<dbReference type="FunFam" id="2.20.28.10:FF:000003">
    <property type="entry name" value="DNA helicase"/>
    <property type="match status" value="1"/>
</dbReference>
<feature type="coiled-coil region" evidence="23">
    <location>
        <begin position="1022"/>
        <end position="1056"/>
    </location>
</feature>
<evidence type="ECO:0000256" key="16">
    <source>
        <dbReference type="ARBA" id="ARBA00023136"/>
    </source>
</evidence>
<feature type="compositionally biased region" description="Polar residues" evidence="24">
    <location>
        <begin position="1"/>
        <end position="29"/>
    </location>
</feature>
<feature type="transmembrane region" description="Helical" evidence="25">
    <location>
        <begin position="1564"/>
        <end position="1582"/>
    </location>
</feature>
<dbReference type="GO" id="GO:0006270">
    <property type="term" value="P:DNA replication initiation"/>
    <property type="evidence" value="ECO:0007669"/>
    <property type="project" value="InterPro"/>
</dbReference>
<dbReference type="GO" id="GO:0051117">
    <property type="term" value="F:ATPase binding"/>
    <property type="evidence" value="ECO:0007669"/>
    <property type="project" value="TreeGrafter"/>
</dbReference>